<dbReference type="InterPro" id="IPR036259">
    <property type="entry name" value="MFS_trans_sf"/>
</dbReference>
<evidence type="ECO:0000256" key="3">
    <source>
        <dbReference type="ARBA" id="ARBA00022692"/>
    </source>
</evidence>
<feature type="transmembrane region" description="Helical" evidence="7">
    <location>
        <begin position="157"/>
        <end position="179"/>
    </location>
</feature>
<feature type="transmembrane region" description="Helical" evidence="7">
    <location>
        <begin position="63"/>
        <end position="83"/>
    </location>
</feature>
<gene>
    <name evidence="9" type="ORF">DM813_11795</name>
</gene>
<sequence length="439" mass="47759">MQSQICNQATSEPVIHRLPVSEDALYTKVTRRIVSFLFVCFIFAFLDRINVGFAKLGMQADLGFSEAVFGLGAGIFFLTYFLLEVPSNLLLARFGARRWIARIMVTWGLLSICTLFVQTPTQFYVVRLLLGAAEAGFFPGVMLYLTQWYPAARRSRVITLFMAAIPVSCILGSPLSGWIMKAFANQGDLAAWQWLYLIEGVPAVILGLLTLRLLPDSIKQTKWLSFEEQQLLEQRIAEDVKHSSAHRVRDIFRTPLVWLLAFINFAFLAGITLAFWMPSMLRTAGVTSTVDIGLMVAMPYVLAIIGMLVLGRTSDAFVERRWHCAVPALVGALSVAVMPFALQNPTLLVIASVGAIGGNVIANALYWNLPTAVMSGVAATVGLAFVNAFGQLAGFSGPSLFGWLSSTTGSVSLGLGLLSTCLALGGIAVLLIPKPLVNR</sequence>
<evidence type="ECO:0000256" key="5">
    <source>
        <dbReference type="ARBA" id="ARBA00022989"/>
    </source>
</evidence>
<evidence type="ECO:0000256" key="7">
    <source>
        <dbReference type="SAM" id="Phobius"/>
    </source>
</evidence>
<feature type="transmembrane region" description="Helical" evidence="7">
    <location>
        <begin position="413"/>
        <end position="432"/>
    </location>
</feature>
<evidence type="ECO:0000256" key="1">
    <source>
        <dbReference type="ARBA" id="ARBA00004141"/>
    </source>
</evidence>
<name>A0A443ZT77_9PSED</name>
<keyword evidence="5 7" id="KW-1133">Transmembrane helix</keyword>
<dbReference type="FunFam" id="1.20.1250.20:FF:000018">
    <property type="entry name" value="MFS transporter permease"/>
    <property type="match status" value="1"/>
</dbReference>
<feature type="transmembrane region" description="Helical" evidence="7">
    <location>
        <begin position="256"/>
        <end position="277"/>
    </location>
</feature>
<dbReference type="Proteomes" id="UP000288983">
    <property type="component" value="Unassembled WGS sequence"/>
</dbReference>
<feature type="transmembrane region" description="Helical" evidence="7">
    <location>
        <begin position="347"/>
        <end position="366"/>
    </location>
</feature>
<feature type="transmembrane region" description="Helical" evidence="7">
    <location>
        <begin position="373"/>
        <end position="393"/>
    </location>
</feature>
<proteinExistence type="predicted"/>
<feature type="transmembrane region" description="Helical" evidence="7">
    <location>
        <begin position="124"/>
        <end position="145"/>
    </location>
</feature>
<dbReference type="OrthoDB" id="9773957at2"/>
<dbReference type="CDD" id="cd17319">
    <property type="entry name" value="MFS_ExuT_GudP_like"/>
    <property type="match status" value="1"/>
</dbReference>
<evidence type="ECO:0000259" key="8">
    <source>
        <dbReference type="PROSITE" id="PS50850"/>
    </source>
</evidence>
<dbReference type="GO" id="GO:0022857">
    <property type="term" value="F:transmembrane transporter activity"/>
    <property type="evidence" value="ECO:0007669"/>
    <property type="project" value="InterPro"/>
</dbReference>
<feature type="transmembrane region" description="Helical" evidence="7">
    <location>
        <begin position="191"/>
        <end position="214"/>
    </location>
</feature>
<evidence type="ECO:0000313" key="9">
    <source>
        <dbReference type="EMBL" id="RWU22878.1"/>
    </source>
</evidence>
<feature type="transmembrane region" description="Helical" evidence="7">
    <location>
        <begin position="99"/>
        <end position="118"/>
    </location>
</feature>
<dbReference type="InterPro" id="IPR011701">
    <property type="entry name" value="MFS"/>
</dbReference>
<evidence type="ECO:0000256" key="4">
    <source>
        <dbReference type="ARBA" id="ARBA00022797"/>
    </source>
</evidence>
<evidence type="ECO:0000256" key="2">
    <source>
        <dbReference type="ARBA" id="ARBA00022448"/>
    </source>
</evidence>
<protein>
    <submittedName>
        <fullName evidence="9">MFS transporter</fullName>
    </submittedName>
</protein>
<accession>A0A443ZT77</accession>
<organism evidence="9 10">
    <name type="scientific">Pseudomonas alkylphenolica</name>
    <dbReference type="NCBI Taxonomy" id="237609"/>
    <lineage>
        <taxon>Bacteria</taxon>
        <taxon>Pseudomonadati</taxon>
        <taxon>Pseudomonadota</taxon>
        <taxon>Gammaproteobacteria</taxon>
        <taxon>Pseudomonadales</taxon>
        <taxon>Pseudomonadaceae</taxon>
        <taxon>Pseudomonas</taxon>
    </lineage>
</organism>
<keyword evidence="4" id="KW-0058">Aromatic hydrocarbons catabolism</keyword>
<dbReference type="RefSeq" id="WP_128323545.1">
    <property type="nucleotide sequence ID" value="NZ_QJRG01000042.1"/>
</dbReference>
<feature type="transmembrane region" description="Helical" evidence="7">
    <location>
        <begin position="322"/>
        <end position="341"/>
    </location>
</feature>
<dbReference type="EMBL" id="QJRG01000042">
    <property type="protein sequence ID" value="RWU22878.1"/>
    <property type="molecule type" value="Genomic_DNA"/>
</dbReference>
<comment type="caution">
    <text evidence="9">The sequence shown here is derived from an EMBL/GenBank/DDBJ whole genome shotgun (WGS) entry which is preliminary data.</text>
</comment>
<keyword evidence="3 7" id="KW-0812">Transmembrane</keyword>
<dbReference type="GO" id="GO:0005886">
    <property type="term" value="C:plasma membrane"/>
    <property type="evidence" value="ECO:0007669"/>
    <property type="project" value="TreeGrafter"/>
</dbReference>
<dbReference type="PANTHER" id="PTHR43791">
    <property type="entry name" value="PERMEASE-RELATED"/>
    <property type="match status" value="1"/>
</dbReference>
<reference evidence="9 10" key="1">
    <citation type="submission" date="2018-06" db="EMBL/GenBank/DDBJ databases">
        <title>Bacteria isolated from soil of Wuhan.</title>
        <authorList>
            <person name="Wei X."/>
            <person name="Chunhua H."/>
        </authorList>
    </citation>
    <scope>NUCLEOTIDE SEQUENCE [LARGE SCALE GENOMIC DNA]</scope>
    <source>
        <strain evidence="10">xwS2</strain>
    </source>
</reference>
<dbReference type="AlphaFoldDB" id="A0A443ZT77"/>
<dbReference type="SUPFAM" id="SSF103473">
    <property type="entry name" value="MFS general substrate transporter"/>
    <property type="match status" value="1"/>
</dbReference>
<keyword evidence="2" id="KW-0813">Transport</keyword>
<feature type="transmembrane region" description="Helical" evidence="7">
    <location>
        <begin position="292"/>
        <end position="310"/>
    </location>
</feature>
<dbReference type="InterPro" id="IPR020846">
    <property type="entry name" value="MFS_dom"/>
</dbReference>
<dbReference type="PROSITE" id="PS50850">
    <property type="entry name" value="MFS"/>
    <property type="match status" value="1"/>
</dbReference>
<feature type="domain" description="Major facilitator superfamily (MFS) profile" evidence="8">
    <location>
        <begin position="33"/>
        <end position="437"/>
    </location>
</feature>
<dbReference type="Gene3D" id="1.20.1250.20">
    <property type="entry name" value="MFS general substrate transporter like domains"/>
    <property type="match status" value="2"/>
</dbReference>
<comment type="subcellular location">
    <subcellularLocation>
        <location evidence="1">Membrane</location>
        <topology evidence="1">Multi-pass membrane protein</topology>
    </subcellularLocation>
</comment>
<feature type="transmembrane region" description="Helical" evidence="7">
    <location>
        <begin position="33"/>
        <end position="51"/>
    </location>
</feature>
<dbReference type="Pfam" id="PF07690">
    <property type="entry name" value="MFS_1"/>
    <property type="match status" value="1"/>
</dbReference>
<evidence type="ECO:0000256" key="6">
    <source>
        <dbReference type="ARBA" id="ARBA00023136"/>
    </source>
</evidence>
<dbReference type="PANTHER" id="PTHR43791:SF36">
    <property type="entry name" value="TRANSPORTER, PUTATIVE (AFU_ORTHOLOGUE AFUA_6G08340)-RELATED"/>
    <property type="match status" value="1"/>
</dbReference>
<evidence type="ECO:0000313" key="10">
    <source>
        <dbReference type="Proteomes" id="UP000288983"/>
    </source>
</evidence>
<keyword evidence="6 7" id="KW-0472">Membrane</keyword>